<dbReference type="InterPro" id="IPR036081">
    <property type="entry name" value="Translin_sf"/>
</dbReference>
<dbReference type="FunFam" id="1.20.58.190:FF:000001">
    <property type="entry name" value="Translin"/>
    <property type="match status" value="1"/>
</dbReference>
<evidence type="ECO:0000256" key="1">
    <source>
        <dbReference type="ARBA" id="ARBA00004123"/>
    </source>
</evidence>
<evidence type="ECO:0000256" key="6">
    <source>
        <dbReference type="ARBA" id="ARBA00022490"/>
    </source>
</evidence>
<dbReference type="InterPro" id="IPR033956">
    <property type="entry name" value="Translin"/>
</dbReference>
<evidence type="ECO:0000256" key="7">
    <source>
        <dbReference type="ARBA" id="ARBA00022884"/>
    </source>
</evidence>
<dbReference type="EMBL" id="GDRN01095307">
    <property type="protein sequence ID" value="JAI59557.1"/>
    <property type="molecule type" value="Transcribed_RNA"/>
</dbReference>
<evidence type="ECO:0000256" key="4">
    <source>
        <dbReference type="ARBA" id="ARBA00011685"/>
    </source>
</evidence>
<dbReference type="GO" id="GO:0003723">
    <property type="term" value="F:RNA binding"/>
    <property type="evidence" value="ECO:0007669"/>
    <property type="project" value="UniProtKB-KW"/>
</dbReference>
<evidence type="ECO:0000256" key="2">
    <source>
        <dbReference type="ARBA" id="ARBA00004496"/>
    </source>
</evidence>
<dbReference type="Gene3D" id="1.20.58.200">
    <property type="entry name" value="Translin, domain 2"/>
    <property type="match status" value="1"/>
</dbReference>
<keyword evidence="13" id="KW-0479">Metal-binding</keyword>
<name>A0A0P4VZW0_SCYOL</name>
<evidence type="ECO:0000256" key="12">
    <source>
        <dbReference type="ARBA" id="ARBA00030513"/>
    </source>
</evidence>
<comment type="subunit">
    <text evidence="4">Ring-shaped heterooctamer of six TSN and two TSNAX subunits, DNA/RNA binding occurs inside the ring.</text>
</comment>
<dbReference type="GO" id="GO:0005737">
    <property type="term" value="C:cytoplasm"/>
    <property type="evidence" value="ECO:0007669"/>
    <property type="project" value="UniProtKB-SubCell"/>
</dbReference>
<comment type="function">
    <text evidence="11">Exhibits both single-stranded and double-stranded endoribonuclease activity. May act as an activator of RNA-induced silencing complex (RISC) by facilitating endonucleolytic cleavage of the siRNA passenger strand.</text>
</comment>
<evidence type="ECO:0000256" key="8">
    <source>
        <dbReference type="ARBA" id="ARBA00023125"/>
    </source>
</evidence>
<proteinExistence type="inferred from homology"/>
<keyword evidence="13" id="KW-0460">Magnesium</keyword>
<dbReference type="InterPro" id="IPR016069">
    <property type="entry name" value="Translin_C"/>
</dbReference>
<comment type="function">
    <text evidence="10">DNA-binding protein that specifically recognizes consensus sequences at the breakpoint junctions in chromosomal translocations, mostly involving immunoglobulin (Ig)/T-cell receptor gene segments. Seems to recognize single-stranded DNA ends generated by staggered breaks occurring at recombination hot spots.</text>
</comment>
<dbReference type="AlphaFoldDB" id="A0A0P4VZW0"/>
<protein>
    <recommendedName>
        <fullName evidence="5">Translin</fullName>
    </recommendedName>
    <alternativeName>
        <fullName evidence="12">Component 3 of promoter of RISC</fullName>
    </alternativeName>
</protein>
<dbReference type="InterPro" id="IPR002848">
    <property type="entry name" value="Translin_fam"/>
</dbReference>
<dbReference type="CDD" id="cd14819">
    <property type="entry name" value="Translin"/>
    <property type="match status" value="1"/>
</dbReference>
<sequence>MDIVAAFSTYGSCVEREAELREGVQGAVKDLEKTSYAISTTLEKIHNTQGIQNIDAICTECHQELTKVPALYQALQEKVPPGEFYRYHHNFRGTTHRLVAATCLITYLEENRLPMHEEVAKSLGLCTHRDQGFHLDLEDYLQGTLSISHELSRLAINSVTAGDYSRPFQIRQFLRDLHAAYSLLFPKNELRKKFDELKYSLKKTEEVVYNLSLRGLKPQEMETSG</sequence>
<evidence type="ECO:0000256" key="9">
    <source>
        <dbReference type="ARBA" id="ARBA00023242"/>
    </source>
</evidence>
<evidence type="ECO:0000256" key="5">
    <source>
        <dbReference type="ARBA" id="ARBA00022196"/>
    </source>
</evidence>
<dbReference type="GO" id="GO:0003697">
    <property type="term" value="F:single-stranded DNA binding"/>
    <property type="evidence" value="ECO:0007669"/>
    <property type="project" value="InterPro"/>
</dbReference>
<comment type="subcellular location">
    <subcellularLocation>
        <location evidence="2">Cytoplasm</location>
    </subcellularLocation>
    <subcellularLocation>
        <location evidence="1">Nucleus</location>
    </subcellularLocation>
</comment>
<keyword evidence="8" id="KW-0238">DNA-binding</keyword>
<dbReference type="PANTHER" id="PTHR10741">
    <property type="entry name" value="TRANSLIN AND TRANSLIN ASSOCIATED PROTEIN X"/>
    <property type="match status" value="1"/>
</dbReference>
<keyword evidence="6" id="KW-0963">Cytoplasm</keyword>
<evidence type="ECO:0000256" key="3">
    <source>
        <dbReference type="ARBA" id="ARBA00005902"/>
    </source>
</evidence>
<dbReference type="InterPro" id="IPR016068">
    <property type="entry name" value="Translin_N"/>
</dbReference>
<dbReference type="GO" id="GO:0016070">
    <property type="term" value="P:RNA metabolic process"/>
    <property type="evidence" value="ECO:0007669"/>
    <property type="project" value="InterPro"/>
</dbReference>
<evidence type="ECO:0000256" key="10">
    <source>
        <dbReference type="ARBA" id="ARBA00025374"/>
    </source>
</evidence>
<dbReference type="GO" id="GO:0043565">
    <property type="term" value="F:sequence-specific DNA binding"/>
    <property type="evidence" value="ECO:0007669"/>
    <property type="project" value="InterPro"/>
</dbReference>
<dbReference type="Gene3D" id="1.20.58.190">
    <property type="entry name" value="Translin, domain 1"/>
    <property type="match status" value="1"/>
</dbReference>
<keyword evidence="9" id="KW-0539">Nucleus</keyword>
<evidence type="ECO:0000313" key="14">
    <source>
        <dbReference type="EMBL" id="JAI59557.1"/>
    </source>
</evidence>
<evidence type="ECO:0000256" key="13">
    <source>
        <dbReference type="PIRSR" id="PIRSR602848-1"/>
    </source>
</evidence>
<feature type="binding site" evidence="13">
    <location>
        <position position="150"/>
    </location>
    <ligand>
        <name>Mg(2+)</name>
        <dbReference type="ChEBI" id="CHEBI:18420"/>
    </ligand>
</feature>
<keyword evidence="7" id="KW-0694">RNA-binding</keyword>
<dbReference type="GO" id="GO:0046872">
    <property type="term" value="F:metal ion binding"/>
    <property type="evidence" value="ECO:0007669"/>
    <property type="project" value="UniProtKB-KW"/>
</dbReference>
<organism evidence="14">
    <name type="scientific">Scylla olivacea</name>
    <name type="common">Orange mud crab</name>
    <name type="synonym">Cancer olivacea</name>
    <dbReference type="NCBI Taxonomy" id="85551"/>
    <lineage>
        <taxon>Eukaryota</taxon>
        <taxon>Metazoa</taxon>
        <taxon>Ecdysozoa</taxon>
        <taxon>Arthropoda</taxon>
        <taxon>Crustacea</taxon>
        <taxon>Multicrustacea</taxon>
        <taxon>Malacostraca</taxon>
        <taxon>Eumalacostraca</taxon>
        <taxon>Eucarida</taxon>
        <taxon>Decapoda</taxon>
        <taxon>Pleocyemata</taxon>
        <taxon>Brachyura</taxon>
        <taxon>Eubrachyura</taxon>
        <taxon>Portunoidea</taxon>
        <taxon>Portunidae</taxon>
        <taxon>Portuninae</taxon>
        <taxon>Scylla</taxon>
    </lineage>
</organism>
<accession>A0A0P4VZW0</accession>
<comment type="similarity">
    <text evidence="3">Belongs to the translin family.</text>
</comment>
<evidence type="ECO:0000256" key="11">
    <source>
        <dbReference type="ARBA" id="ARBA00025410"/>
    </source>
</evidence>
<dbReference type="Pfam" id="PF01997">
    <property type="entry name" value="Translin"/>
    <property type="match status" value="1"/>
</dbReference>
<dbReference type="GO" id="GO:0005634">
    <property type="term" value="C:nucleus"/>
    <property type="evidence" value="ECO:0007669"/>
    <property type="project" value="UniProtKB-SubCell"/>
</dbReference>
<reference evidence="14" key="1">
    <citation type="submission" date="2015-09" db="EMBL/GenBank/DDBJ databases">
        <title>Scylla olivacea transcriptome.</title>
        <authorList>
            <person name="Ikhwanuddin M."/>
        </authorList>
    </citation>
    <scope>NUCLEOTIDE SEQUENCE</scope>
</reference>
<dbReference type="SUPFAM" id="SSF74784">
    <property type="entry name" value="Translin"/>
    <property type="match status" value="1"/>
</dbReference>